<accession>A0A0L6VNU8</accession>
<gene>
    <name evidence="1" type="ORF">VP01_1286g3</name>
</gene>
<evidence type="ECO:0008006" key="3">
    <source>
        <dbReference type="Google" id="ProtNLM"/>
    </source>
</evidence>
<evidence type="ECO:0000313" key="2">
    <source>
        <dbReference type="Proteomes" id="UP000037035"/>
    </source>
</evidence>
<dbReference type="EMBL" id="LAVV01003187">
    <property type="protein sequence ID" value="KNZ62317.1"/>
    <property type="molecule type" value="Genomic_DNA"/>
</dbReference>
<dbReference type="AlphaFoldDB" id="A0A0L6VNU8"/>
<organism evidence="1 2">
    <name type="scientific">Puccinia sorghi</name>
    <dbReference type="NCBI Taxonomy" id="27349"/>
    <lineage>
        <taxon>Eukaryota</taxon>
        <taxon>Fungi</taxon>
        <taxon>Dikarya</taxon>
        <taxon>Basidiomycota</taxon>
        <taxon>Pucciniomycotina</taxon>
        <taxon>Pucciniomycetes</taxon>
        <taxon>Pucciniales</taxon>
        <taxon>Pucciniaceae</taxon>
        <taxon>Puccinia</taxon>
    </lineage>
</organism>
<dbReference type="Proteomes" id="UP000037035">
    <property type="component" value="Unassembled WGS sequence"/>
</dbReference>
<protein>
    <recommendedName>
        <fullName evidence="3">Retrotransposon Copia-like N-terminal domain-containing protein</fullName>
    </recommendedName>
</protein>
<comment type="caution">
    <text evidence="1">The sequence shown here is derived from an EMBL/GenBank/DDBJ whole genome shotgun (WGS) entry which is preliminary data.</text>
</comment>
<dbReference type="OrthoDB" id="2847449at2759"/>
<dbReference type="VEuPathDB" id="FungiDB:VP01_1286g3"/>
<proteinExistence type="predicted"/>
<sequence length="250" mass="28375">MEKLDLVYLKLAIDAVPVLTPENFSIWRTRILNYFDILRIKDYFLETISEDDARNVRTILTAKIDADVHENVITHINKDDALLIWKAIINFFASQHAANRARVWNHFSYLSFNPLDVTGFITSAKSAIEKLHDCDMDIIAYETIKKLPKTLEYNGISTAITYSGSDVTPELVLDHLRLHANQQAIEGSSFSNSIQQVSLFTDPSCKCCNDAHNMLANHPASRCWKMYPHLCPPSKSSKPKEGHSEHSKKA</sequence>
<name>A0A0L6VNU8_9BASI</name>
<keyword evidence="2" id="KW-1185">Reference proteome</keyword>
<reference evidence="1 2" key="1">
    <citation type="submission" date="2015-08" db="EMBL/GenBank/DDBJ databases">
        <title>Next Generation Sequencing and Analysis of the Genome of Puccinia sorghi L Schw, the Causal Agent of Maize Common Rust.</title>
        <authorList>
            <person name="Rochi L."/>
            <person name="Burguener G."/>
            <person name="Darino M."/>
            <person name="Turjanski A."/>
            <person name="Kreff E."/>
            <person name="Dieguez M.J."/>
            <person name="Sacco F."/>
        </authorList>
    </citation>
    <scope>NUCLEOTIDE SEQUENCE [LARGE SCALE GENOMIC DNA]</scope>
    <source>
        <strain evidence="1 2">RO10H11247</strain>
    </source>
</reference>
<evidence type="ECO:0000313" key="1">
    <source>
        <dbReference type="EMBL" id="KNZ62317.1"/>
    </source>
</evidence>